<organism evidence="2 3">
    <name type="scientific">Pseudonocardia tropica</name>
    <dbReference type="NCBI Taxonomy" id="681289"/>
    <lineage>
        <taxon>Bacteria</taxon>
        <taxon>Bacillati</taxon>
        <taxon>Actinomycetota</taxon>
        <taxon>Actinomycetes</taxon>
        <taxon>Pseudonocardiales</taxon>
        <taxon>Pseudonocardiaceae</taxon>
        <taxon>Pseudonocardia</taxon>
    </lineage>
</organism>
<feature type="compositionally biased region" description="Basic and acidic residues" evidence="1">
    <location>
        <begin position="72"/>
        <end position="86"/>
    </location>
</feature>
<evidence type="ECO:0000256" key="1">
    <source>
        <dbReference type="SAM" id="MobiDB-lite"/>
    </source>
</evidence>
<sequence>MTSFLGRLMDRLRGRGAAEDVAPDPHLAYSRETGGVPGKGGDAGSTTGTGESGEFVGRVAGRDEGYAGETGAEARAEAERRREEGA</sequence>
<accession>A0ABV1JYQ2</accession>
<evidence type="ECO:0000313" key="3">
    <source>
        <dbReference type="Proteomes" id="UP001464923"/>
    </source>
</evidence>
<protein>
    <submittedName>
        <fullName evidence="2">Uncharacterized protein</fullName>
    </submittedName>
</protein>
<dbReference type="RefSeq" id="WP_345644806.1">
    <property type="nucleotide sequence ID" value="NZ_BAABLY010000027.1"/>
</dbReference>
<reference evidence="2 3" key="1">
    <citation type="submission" date="2024-03" db="EMBL/GenBank/DDBJ databases">
        <title>Draft genome sequence of Pseudonocardia tropica JCM 19149.</title>
        <authorList>
            <person name="Butdee W."/>
            <person name="Duangmal K."/>
        </authorList>
    </citation>
    <scope>NUCLEOTIDE SEQUENCE [LARGE SCALE GENOMIC DNA]</scope>
    <source>
        <strain evidence="2 3">JCM 19149</strain>
    </source>
</reference>
<name>A0ABV1JYQ2_9PSEU</name>
<feature type="region of interest" description="Disordered" evidence="1">
    <location>
        <begin position="15"/>
        <end position="86"/>
    </location>
</feature>
<dbReference type="Proteomes" id="UP001464923">
    <property type="component" value="Unassembled WGS sequence"/>
</dbReference>
<evidence type="ECO:0000313" key="2">
    <source>
        <dbReference type="EMBL" id="MEQ3541087.1"/>
    </source>
</evidence>
<gene>
    <name evidence="2" type="ORF">WHI96_19940</name>
</gene>
<keyword evidence="3" id="KW-1185">Reference proteome</keyword>
<dbReference type="EMBL" id="JBEDNP010000012">
    <property type="protein sequence ID" value="MEQ3541087.1"/>
    <property type="molecule type" value="Genomic_DNA"/>
</dbReference>
<feature type="compositionally biased region" description="Low complexity" evidence="1">
    <location>
        <begin position="44"/>
        <end position="57"/>
    </location>
</feature>
<comment type="caution">
    <text evidence="2">The sequence shown here is derived from an EMBL/GenBank/DDBJ whole genome shotgun (WGS) entry which is preliminary data.</text>
</comment>
<proteinExistence type="predicted"/>